<evidence type="ECO:0008006" key="3">
    <source>
        <dbReference type="Google" id="ProtNLM"/>
    </source>
</evidence>
<reference evidence="1 2" key="1">
    <citation type="submission" date="2018-11" db="EMBL/GenBank/DDBJ databases">
        <title>Genome sequencing of Lautropia sp. KCOM 2505 (= ChDC F240).</title>
        <authorList>
            <person name="Kook J.-K."/>
            <person name="Park S.-N."/>
            <person name="Lim Y.K."/>
        </authorList>
    </citation>
    <scope>NUCLEOTIDE SEQUENCE [LARGE SCALE GENOMIC DNA]</scope>
    <source>
        <strain evidence="1 2">KCOM 2505</strain>
    </source>
</reference>
<protein>
    <recommendedName>
        <fullName evidence="3">Bacteriocin</fullName>
    </recommendedName>
</protein>
<name>A0A426FL47_9BURK</name>
<dbReference type="RefSeq" id="WP_125095662.1">
    <property type="nucleotide sequence ID" value="NZ_RRUE01000002.1"/>
</dbReference>
<dbReference type="EMBL" id="RRUE01000002">
    <property type="protein sequence ID" value="RRN43450.1"/>
    <property type="molecule type" value="Genomic_DNA"/>
</dbReference>
<organism evidence="1 2">
    <name type="scientific">Lautropia dentalis</name>
    <dbReference type="NCBI Taxonomy" id="2490857"/>
    <lineage>
        <taxon>Bacteria</taxon>
        <taxon>Pseudomonadati</taxon>
        <taxon>Pseudomonadota</taxon>
        <taxon>Betaproteobacteria</taxon>
        <taxon>Burkholderiales</taxon>
        <taxon>Burkholderiaceae</taxon>
        <taxon>Lautropia</taxon>
    </lineage>
</organism>
<evidence type="ECO:0000313" key="1">
    <source>
        <dbReference type="EMBL" id="RRN43450.1"/>
    </source>
</evidence>
<sequence>MNNAIFKEVIMRELTQNELNVIAGGDRGTYTAWGSAIGGFVGTAVGTGGTPLASAALSGLGSLAGYYAGNIIADIAGEE</sequence>
<gene>
    <name evidence="1" type="ORF">EHV23_08275</name>
</gene>
<dbReference type="AlphaFoldDB" id="A0A426FL47"/>
<evidence type="ECO:0000313" key="2">
    <source>
        <dbReference type="Proteomes" id="UP000270261"/>
    </source>
</evidence>
<accession>A0A426FL47</accession>
<dbReference type="Proteomes" id="UP000270261">
    <property type="component" value="Unassembled WGS sequence"/>
</dbReference>
<comment type="caution">
    <text evidence="1">The sequence shown here is derived from an EMBL/GenBank/DDBJ whole genome shotgun (WGS) entry which is preliminary data.</text>
</comment>
<keyword evidence="2" id="KW-1185">Reference proteome</keyword>
<proteinExistence type="predicted"/>